<organism evidence="1 2">
    <name type="scientific">Vespula pensylvanica</name>
    <name type="common">Western yellow jacket</name>
    <name type="synonym">Wasp</name>
    <dbReference type="NCBI Taxonomy" id="30213"/>
    <lineage>
        <taxon>Eukaryota</taxon>
        <taxon>Metazoa</taxon>
        <taxon>Ecdysozoa</taxon>
        <taxon>Arthropoda</taxon>
        <taxon>Hexapoda</taxon>
        <taxon>Insecta</taxon>
        <taxon>Pterygota</taxon>
        <taxon>Neoptera</taxon>
        <taxon>Endopterygota</taxon>
        <taxon>Hymenoptera</taxon>
        <taxon>Apocrita</taxon>
        <taxon>Aculeata</taxon>
        <taxon>Vespoidea</taxon>
        <taxon>Vespidae</taxon>
        <taxon>Vespinae</taxon>
        <taxon>Vespula</taxon>
    </lineage>
</organism>
<protein>
    <submittedName>
        <fullName evidence="1">Uncharacterized protein</fullName>
    </submittedName>
</protein>
<evidence type="ECO:0000313" key="1">
    <source>
        <dbReference type="EMBL" id="KAF7421468.1"/>
    </source>
</evidence>
<proteinExistence type="predicted"/>
<dbReference type="AlphaFoldDB" id="A0A834NYK5"/>
<name>A0A834NYK5_VESPE</name>
<dbReference type="Proteomes" id="UP000600918">
    <property type="component" value="Unassembled WGS sequence"/>
</dbReference>
<comment type="caution">
    <text evidence="1">The sequence shown here is derived from an EMBL/GenBank/DDBJ whole genome shotgun (WGS) entry which is preliminary data.</text>
</comment>
<accession>A0A834NYK5</accession>
<reference evidence="1" key="1">
    <citation type="journal article" date="2020" name="G3 (Bethesda)">
        <title>High-Quality Assemblies for Three Invasive Social Wasps from the &lt;i&gt;Vespula&lt;/i&gt; Genus.</title>
        <authorList>
            <person name="Harrop T.W.R."/>
            <person name="Guhlin J."/>
            <person name="McLaughlin G.M."/>
            <person name="Permina E."/>
            <person name="Stockwell P."/>
            <person name="Gilligan J."/>
            <person name="Le Lec M.F."/>
            <person name="Gruber M.A.M."/>
            <person name="Quinn O."/>
            <person name="Lovegrove M."/>
            <person name="Duncan E.J."/>
            <person name="Remnant E.J."/>
            <person name="Van Eeckhoven J."/>
            <person name="Graham B."/>
            <person name="Knapp R.A."/>
            <person name="Langford K.W."/>
            <person name="Kronenberg Z."/>
            <person name="Press M.O."/>
            <person name="Eacker S.M."/>
            <person name="Wilson-Rankin E.E."/>
            <person name="Purcell J."/>
            <person name="Lester P.J."/>
            <person name="Dearden P.K."/>
        </authorList>
    </citation>
    <scope>NUCLEOTIDE SEQUENCE</scope>
    <source>
        <strain evidence="1">Volc-1</strain>
    </source>
</reference>
<gene>
    <name evidence="1" type="ORF">H0235_009304</name>
</gene>
<keyword evidence="2" id="KW-1185">Reference proteome</keyword>
<sequence length="85" mass="9395">MSRGFGPDGKPIGLTSNPRHALGLSISLLIQHGNLVGVVDASLQQTYLPSYNILSKNKRPSKRALRIHIERKNIVQFQHLPETGL</sequence>
<evidence type="ECO:0000313" key="2">
    <source>
        <dbReference type="Proteomes" id="UP000600918"/>
    </source>
</evidence>
<dbReference type="EMBL" id="JACSDY010000008">
    <property type="protein sequence ID" value="KAF7421468.1"/>
    <property type="molecule type" value="Genomic_DNA"/>
</dbReference>